<evidence type="ECO:0000313" key="3">
    <source>
        <dbReference type="EMBL" id="MFB9089081.1"/>
    </source>
</evidence>
<dbReference type="EMBL" id="JBHMFB010000014">
    <property type="protein sequence ID" value="MFB9089081.1"/>
    <property type="molecule type" value="Genomic_DNA"/>
</dbReference>
<dbReference type="InterPro" id="IPR001322">
    <property type="entry name" value="Lamin_tail_dom"/>
</dbReference>
<organism evidence="3 4">
    <name type="scientific">Flavobacterium paronense</name>
    <dbReference type="NCBI Taxonomy" id="1392775"/>
    <lineage>
        <taxon>Bacteria</taxon>
        <taxon>Pseudomonadati</taxon>
        <taxon>Bacteroidota</taxon>
        <taxon>Flavobacteriia</taxon>
        <taxon>Flavobacteriales</taxon>
        <taxon>Flavobacteriaceae</taxon>
        <taxon>Flavobacterium</taxon>
    </lineage>
</organism>
<dbReference type="RefSeq" id="WP_379691632.1">
    <property type="nucleotide sequence ID" value="NZ_JBHMFB010000014.1"/>
</dbReference>
<feature type="domain" description="LTD" evidence="2">
    <location>
        <begin position="658"/>
        <end position="795"/>
    </location>
</feature>
<dbReference type="PROSITE" id="PS51841">
    <property type="entry name" value="LTD"/>
    <property type="match status" value="1"/>
</dbReference>
<dbReference type="Proteomes" id="UP001589576">
    <property type="component" value="Unassembled WGS sequence"/>
</dbReference>
<dbReference type="InterPro" id="IPR036415">
    <property type="entry name" value="Lamin_tail_dom_sf"/>
</dbReference>
<evidence type="ECO:0000259" key="2">
    <source>
        <dbReference type="PROSITE" id="PS51841"/>
    </source>
</evidence>
<dbReference type="SUPFAM" id="SSF74853">
    <property type="entry name" value="Lamin A/C globular tail domain"/>
    <property type="match status" value="1"/>
</dbReference>
<evidence type="ECO:0000256" key="1">
    <source>
        <dbReference type="ARBA" id="ARBA00022729"/>
    </source>
</evidence>
<keyword evidence="1" id="KW-0732">Signal</keyword>
<gene>
    <name evidence="3" type="ORF">ACFFUU_05670</name>
</gene>
<dbReference type="PROSITE" id="PS51257">
    <property type="entry name" value="PROKAR_LIPOPROTEIN"/>
    <property type="match status" value="1"/>
</dbReference>
<feature type="non-terminal residue" evidence="3">
    <location>
        <position position="1861"/>
    </location>
</feature>
<dbReference type="Pfam" id="PF00932">
    <property type="entry name" value="LTD"/>
    <property type="match status" value="1"/>
</dbReference>
<name>A0ABV5GEJ7_9FLAO</name>
<comment type="caution">
    <text evidence="3">The sequence shown here is derived from an EMBL/GenBank/DDBJ whole genome shotgun (WGS) entry which is preliminary data.</text>
</comment>
<proteinExistence type="predicted"/>
<dbReference type="Gene3D" id="2.60.40.1220">
    <property type="match status" value="4"/>
</dbReference>
<sequence length="1861" mass="192201">MITHLLKKLLVLIVILISCHGNSQNLLNNGGFETGTVIGYFVNAAAYTQLTPPFSGTTASGNFAITKDPQPVNTTSFISGGDHTSGTGYMLVFDGNTTAGQQNFWDAGTGGSGVCGMIIGGTYTFSYWVKSIATTVTNVATQADIRVQILNASSITLVSGNTLAPLPASGWQQVVYTFVPTSNCVNIKLYDNNKSFVGNDFAIDDMSVTAPLIPLSLAYTSSNSSCPNGNTGTITAAASNGVLPYVSYNLTGPITPQTNPTGFFTGLPPGTYSVSVTDSAGTTVSQPNIVITEPTDIVTSGNVAICLGDSTTLTVSGGVGPYNWTAAPADPTLITPSPNPTVTPTQTTVYTVTPSITTTINLIANGNFSSGNVGFTSSYSYFTPSNAGFVQKAYGIVTNANSWEVGFSAACVDHTSGTGQMMVVDGSTTNGGNDLVWGQNVTVNPGQNYTFSYWVQTVSAGSPAIIRTVINGTVIGSGSASATVCGWTQYSYVWNSGASTLAQIQLFDSVVAAGGNDFTLDDIALTTNSFCNLSKTITVTVNSSTSPVITCGTATSTSVTFNWAALAGTTGYAISYSINGGLIINPASITSTTYTVNGLNPNDSVKIFVTPIGTGCYTASNATCVSSTSLPCPIPVPLVSVTQQPTCTVPTGTIVFTSPLNTPFPAPSELFISEVTDADSGSLTYIEIYNGTGSSVNLANYKLKIFNNGNGTPSTNCDFALSGTLLNNAVVVVAVGSATNLGNITPNLVFASCGGINNNDNIRLSNSADVVIDLWGDTTGTVFTPANSPGYTYRRNVQAPHPSLVWNPADWTSFDPEDYTDVGSYQMSVYEYSVNGTTYQSSPTFTGLAPNTYNVTIRDLISGCVSNPIALTVNPVPTIVAPTATATVQPSCTIPTGTIVVSLPLGANYNYSINGVTYQASPTFSGLTPNTYPVTVRNIATGCTSTATNVTINAAAAAPNVSASTLSQANCTVKLTGNSTNIGVTITWNGPSLPVNSPNPSTATVSGTYTVTVLDPLSGCSSSTTVNVVIPNQPSTPIVTITQPTCTVSTGSIVITSPLGANLVYSIDGTTYQASPTFSNLSPGNYSVTVKDSVSGCISPVLAAVINPVPVPPTAAPVMFCDGPTTNSTQVGFDFNSIGQNSFTYSYTIAGGPPVTGVIPFSPSSYIVTGVTQGQAVTLTITWNGVCAPSLTRTCYASCLTPVTPTFTAVAPICSGQTLTALPTTSLNAITGTWSPALNNTTTTTYTFTPATGQCAATTTLQIVVNPNVIPTFTAVGSICSGQTLSALPTTSLNGITGTWSPALNNTTTTTYTFTPTAGLCAQNTTMQIVVNPNVTPTFTAITPICTGQTLAPLPTTSNNGITGTWSPALNNTATTLYTFTPSAGQCATTATLTITVNGNTIIPTFTAVAPICSGQTLLPLPTTSLNGILGTWSPALNNTTTTTYTFAPNSGQCALTKTLTITVNGNTITPTFTAVAPICSGQTLSPLPTTSNNGINGSWSPALNNTATTTYTFTPAIGQCALTTTLQIVVNPNIVPTFNAVAPICSGQTLSALPTTSLNAITGVWSPALNNTATTTYTFTPTAGQCATSKTLQIQVLPIVVPTFNTVSPICSGAVLAPLPTTSLNGISGSWSPALNNTITTTYTFLPNVGQCANSATIQIQVIVPVVPTLSIVESCNSNTVTVTNPIGANFQYSLDGLPYQSSPIFNNLAPGNHSIVSNQIPANCVSNPANFIINTIINDVVVNQTPLPLQICDPNNDGYETFDLTLATNSITGGNPYNVSFHETIDDATLNGTTIPNPASYPSIQLNSQLIYVRVESTVTSCYEIVQLQLVVNPTPVATEPDAYELCDYTGAVGYETFD</sequence>
<dbReference type="Gene3D" id="2.60.120.260">
    <property type="entry name" value="Galactose-binding domain-like"/>
    <property type="match status" value="2"/>
</dbReference>
<evidence type="ECO:0000313" key="4">
    <source>
        <dbReference type="Proteomes" id="UP001589576"/>
    </source>
</evidence>
<dbReference type="InterPro" id="IPR014755">
    <property type="entry name" value="Cu-Rt/internalin_Ig-like"/>
</dbReference>
<keyword evidence="4" id="KW-1185">Reference proteome</keyword>
<accession>A0ABV5GEJ7</accession>
<reference evidence="3 4" key="1">
    <citation type="submission" date="2024-09" db="EMBL/GenBank/DDBJ databases">
        <authorList>
            <person name="Sun Q."/>
            <person name="Mori K."/>
        </authorList>
    </citation>
    <scope>NUCLEOTIDE SEQUENCE [LARGE SCALE GENOMIC DNA]</scope>
    <source>
        <strain evidence="3 4">CECT 8460</strain>
    </source>
</reference>
<protein>
    <submittedName>
        <fullName evidence="3">Beta strand repeat-containing protein</fullName>
    </submittedName>
</protein>